<feature type="domain" description="IPT/TIG" evidence="3">
    <location>
        <begin position="517"/>
        <end position="599"/>
    </location>
</feature>
<evidence type="ECO:0000256" key="1">
    <source>
        <dbReference type="ARBA" id="ARBA00022729"/>
    </source>
</evidence>
<dbReference type="PANTHER" id="PTHR46769:SF2">
    <property type="entry name" value="FIBROCYSTIN-L ISOFORM 2 PRECURSOR-RELATED"/>
    <property type="match status" value="1"/>
</dbReference>
<dbReference type="InterPro" id="IPR013783">
    <property type="entry name" value="Ig-like_fold"/>
</dbReference>
<evidence type="ECO:0000313" key="4">
    <source>
        <dbReference type="EMBL" id="MEC0229569.1"/>
    </source>
</evidence>
<dbReference type="Proteomes" id="UP001338137">
    <property type="component" value="Unassembled WGS sequence"/>
</dbReference>
<sequence length="768" mass="81052">MKYRQRKLIKVLLSALLCLVMVFPAVMGASAATTLSAASDDAYTWLKAQQDLTIGAAGDGMVDSFDDWWDASNRVQVAYTYDQGVAAIAFMLKGDRVRAEKLLSKMADFQDPNGSWINSYWWINGAGEEIRQHVGVIAWMAMAYMTYEKKYGDTRYRPTVKKALDWCIAFQKGNGGISGGKTTWDAPPALTDEVWTSTEHNEDMYNLLKYYANVFSDRTTAYNNAAAGVKSFLDNVVWNDTLKRWSGGWKNNTNLLDPSIPMDVNPWGVLSLGLSGVRDYKQSLAFIDNANGAGTLTDPKYVQTLDYDGQGHMMTAYDFDWQYDCAPAQTQTGQPNGNRCADIWLEGSAFMSLAHFMNGNTSKADSILNEMIKKQGTSGTLLGGMPYSLKGSNNNYWQMKQENCVSSTGWLIIAIARYNPFTAEYLTGTSLSIGSINPTSGLAGSTVTISGSGFGATQGTSTLKFGTAAATITSWSNTSITAVVPSGLAAGSYQVVANVNGAASNSQAFTVTSASITPSVSSLSPVSGAAGSSVTVTGTNFGSTQGASTVKFGAIAAAVTSWSSTSIQATVPSGLAAGSYNVVVTVNGTASNSQAFSVTSSGGAAVSKLYVNTGGVLSAAAGTGATTNTIASAGGTNHDGTPTNATTYLIAGLNGTYDATKATGFNLFVDAGANVGDGLQVQVQYDFTGDGTWDRTETYNYFATNPVVDWENYTQGQGLKSSAGSFANLVNGKVRINVWNAIGSTATTLRTNASSANGQQSIVTIPFN</sequence>
<accession>A0ABU6GA14</accession>
<dbReference type="InterPro" id="IPR014756">
    <property type="entry name" value="Ig_E-set"/>
</dbReference>
<feature type="chain" id="PRO_5045765416" evidence="2">
    <location>
        <begin position="32"/>
        <end position="768"/>
    </location>
</feature>
<proteinExistence type="predicted"/>
<comment type="caution">
    <text evidence="4">The sequence shown here is derived from an EMBL/GenBank/DDBJ whole genome shotgun (WGS) entry which is preliminary data.</text>
</comment>
<dbReference type="Gene3D" id="2.60.40.10">
    <property type="entry name" value="Immunoglobulins"/>
    <property type="match status" value="2"/>
</dbReference>
<dbReference type="Gene3D" id="1.50.10.20">
    <property type="match status" value="1"/>
</dbReference>
<dbReference type="InterPro" id="IPR008928">
    <property type="entry name" value="6-hairpin_glycosidase_sf"/>
</dbReference>
<dbReference type="CDD" id="cd00604">
    <property type="entry name" value="IPT_CGTD"/>
    <property type="match status" value="1"/>
</dbReference>
<dbReference type="PANTHER" id="PTHR46769">
    <property type="entry name" value="POLYCYSTIC KIDNEY AND HEPATIC DISEASE 1 (AUTOSOMAL RECESSIVE)-LIKE 1"/>
    <property type="match status" value="1"/>
</dbReference>
<organism evidence="4 5">
    <name type="scientific">Paenibacillus alba</name>
    <dbReference type="NCBI Taxonomy" id="1197127"/>
    <lineage>
        <taxon>Bacteria</taxon>
        <taxon>Bacillati</taxon>
        <taxon>Bacillota</taxon>
        <taxon>Bacilli</taxon>
        <taxon>Bacillales</taxon>
        <taxon>Paenibacillaceae</taxon>
        <taxon>Paenibacillus</taxon>
    </lineage>
</organism>
<reference evidence="4 5" key="1">
    <citation type="submission" date="2023-03" db="EMBL/GenBank/DDBJ databases">
        <title>Bacillus Genome Sequencing.</title>
        <authorList>
            <person name="Dunlap C."/>
        </authorList>
    </citation>
    <scope>NUCLEOTIDE SEQUENCE [LARGE SCALE GENOMIC DNA]</scope>
    <source>
        <strain evidence="4 5">BD-533</strain>
    </source>
</reference>
<dbReference type="EMBL" id="JARLKY010000051">
    <property type="protein sequence ID" value="MEC0229569.1"/>
    <property type="molecule type" value="Genomic_DNA"/>
</dbReference>
<keyword evidence="5" id="KW-1185">Reference proteome</keyword>
<evidence type="ECO:0000313" key="5">
    <source>
        <dbReference type="Proteomes" id="UP001338137"/>
    </source>
</evidence>
<feature type="signal peptide" evidence="2">
    <location>
        <begin position="1"/>
        <end position="31"/>
    </location>
</feature>
<name>A0ABU6GA14_9BACL</name>
<evidence type="ECO:0000256" key="2">
    <source>
        <dbReference type="SAM" id="SignalP"/>
    </source>
</evidence>
<dbReference type="Pfam" id="PF01833">
    <property type="entry name" value="TIG"/>
    <property type="match status" value="2"/>
</dbReference>
<dbReference type="InterPro" id="IPR002909">
    <property type="entry name" value="IPT_dom"/>
</dbReference>
<dbReference type="SUPFAM" id="SSF81296">
    <property type="entry name" value="E set domains"/>
    <property type="match status" value="2"/>
</dbReference>
<evidence type="ECO:0000259" key="3">
    <source>
        <dbReference type="SMART" id="SM00429"/>
    </source>
</evidence>
<dbReference type="SMART" id="SM00429">
    <property type="entry name" value="IPT"/>
    <property type="match status" value="2"/>
</dbReference>
<keyword evidence="1 2" id="KW-0732">Signal</keyword>
<dbReference type="SUPFAM" id="SSF48208">
    <property type="entry name" value="Six-hairpin glycosidases"/>
    <property type="match status" value="1"/>
</dbReference>
<dbReference type="InterPro" id="IPR052387">
    <property type="entry name" value="Fibrocystin"/>
</dbReference>
<protein>
    <submittedName>
        <fullName evidence="4">IPT/TIG domain-containing protein</fullName>
    </submittedName>
</protein>
<gene>
    <name evidence="4" type="ORF">P4I72_20785</name>
</gene>
<feature type="domain" description="IPT/TIG" evidence="3">
    <location>
        <begin position="430"/>
        <end position="512"/>
    </location>
</feature>
<dbReference type="RefSeq" id="WP_326073596.1">
    <property type="nucleotide sequence ID" value="NZ_JARLKY010000051.1"/>
</dbReference>